<dbReference type="AlphaFoldDB" id="A0A2G1UL05"/>
<evidence type="ECO:0000313" key="4">
    <source>
        <dbReference type="EMBL" id="PHQ15158.1"/>
    </source>
</evidence>
<organism evidence="4 5">
    <name type="scientific">Marinobacter profundi</name>
    <dbReference type="NCBI Taxonomy" id="2666256"/>
    <lineage>
        <taxon>Bacteria</taxon>
        <taxon>Pseudomonadati</taxon>
        <taxon>Pseudomonadota</taxon>
        <taxon>Gammaproteobacteria</taxon>
        <taxon>Pseudomonadales</taxon>
        <taxon>Marinobacteraceae</taxon>
        <taxon>Marinobacter</taxon>
    </lineage>
</organism>
<dbReference type="InterPro" id="IPR003660">
    <property type="entry name" value="HAMP_dom"/>
</dbReference>
<evidence type="ECO:0000256" key="1">
    <source>
        <dbReference type="SAM" id="Coils"/>
    </source>
</evidence>
<name>A0A2G1UL05_9GAMM</name>
<feature type="coiled-coil region" evidence="1">
    <location>
        <begin position="201"/>
        <end position="253"/>
    </location>
</feature>
<comment type="caution">
    <text evidence="4">The sequence shown here is derived from an EMBL/GenBank/DDBJ whole genome shotgun (WGS) entry which is preliminary data.</text>
</comment>
<proteinExistence type="predicted"/>
<dbReference type="Proteomes" id="UP000231409">
    <property type="component" value="Unassembled WGS sequence"/>
</dbReference>
<keyword evidence="2" id="KW-1133">Transmembrane helix</keyword>
<dbReference type="CDD" id="cd06225">
    <property type="entry name" value="HAMP"/>
    <property type="match status" value="1"/>
</dbReference>
<evidence type="ECO:0000313" key="5">
    <source>
        <dbReference type="Proteomes" id="UP000231409"/>
    </source>
</evidence>
<dbReference type="SUPFAM" id="SSF158472">
    <property type="entry name" value="HAMP domain-like"/>
    <property type="match status" value="1"/>
</dbReference>
<dbReference type="GO" id="GO:0007165">
    <property type="term" value="P:signal transduction"/>
    <property type="evidence" value="ECO:0007669"/>
    <property type="project" value="InterPro"/>
</dbReference>
<dbReference type="PROSITE" id="PS50885">
    <property type="entry name" value="HAMP"/>
    <property type="match status" value="1"/>
</dbReference>
<keyword evidence="5" id="KW-1185">Reference proteome</keyword>
<keyword evidence="2" id="KW-0472">Membrane</keyword>
<feature type="transmembrane region" description="Helical" evidence="2">
    <location>
        <begin position="9"/>
        <end position="32"/>
    </location>
</feature>
<dbReference type="Pfam" id="PF00672">
    <property type="entry name" value="HAMP"/>
    <property type="match status" value="1"/>
</dbReference>
<protein>
    <submittedName>
        <fullName evidence="4">HAMP domain-containing protein</fullName>
    </submittedName>
</protein>
<sequence length="254" mass="27805">MKLSLRTQAVLGIGLIEVLMLMVLLYSVFHFISRSTTAEVERRAQSIARVFAATAADDVLSLDLGSLQSFVDAAAATPGTAFARVIDYDGRLLAQAGDADALLQPFAVAGDSTALPDLYMAAAAIEKAGLHYGTVEVGLDLRAQNAAIAALRTKSLLIAAVEVLLAALFSIAAGYYLVRRLHHMKVVVERANAGDYSARIQDRVTDEVAELAQEIDRLTERMRWEHESRGQRVRELEELNQLLQRKIAELRDRS</sequence>
<dbReference type="GO" id="GO:0016020">
    <property type="term" value="C:membrane"/>
    <property type="evidence" value="ECO:0007669"/>
    <property type="project" value="InterPro"/>
</dbReference>
<evidence type="ECO:0000256" key="2">
    <source>
        <dbReference type="SAM" id="Phobius"/>
    </source>
</evidence>
<gene>
    <name evidence="4" type="ORF">CLH61_08420</name>
</gene>
<keyword evidence="1" id="KW-0175">Coiled coil</keyword>
<dbReference type="EMBL" id="NTFH01000007">
    <property type="protein sequence ID" value="PHQ15158.1"/>
    <property type="molecule type" value="Genomic_DNA"/>
</dbReference>
<dbReference type="RefSeq" id="WP_099614283.1">
    <property type="nucleotide sequence ID" value="NZ_KZ319370.1"/>
</dbReference>
<keyword evidence="2" id="KW-0812">Transmembrane</keyword>
<feature type="transmembrane region" description="Helical" evidence="2">
    <location>
        <begin position="156"/>
        <end position="178"/>
    </location>
</feature>
<dbReference type="Gene3D" id="6.10.340.10">
    <property type="match status" value="1"/>
</dbReference>
<accession>A0A2G1UL05</accession>
<evidence type="ECO:0000259" key="3">
    <source>
        <dbReference type="PROSITE" id="PS50885"/>
    </source>
</evidence>
<feature type="domain" description="HAMP" evidence="3">
    <location>
        <begin position="175"/>
        <end position="227"/>
    </location>
</feature>
<reference evidence="4 5" key="1">
    <citation type="submission" date="2017-09" db="EMBL/GenBank/DDBJ databases">
        <title>The draft genome sequences of Marinobacter sp. PWS21.</title>
        <authorList>
            <person name="Cao J."/>
        </authorList>
    </citation>
    <scope>NUCLEOTIDE SEQUENCE [LARGE SCALE GENOMIC DNA]</scope>
    <source>
        <strain evidence="4 5">PWS21</strain>
    </source>
</reference>